<dbReference type="SMART" id="SM00028">
    <property type="entry name" value="TPR"/>
    <property type="match status" value="2"/>
</dbReference>
<gene>
    <name evidence="4" type="ORF">EAH81_25405</name>
</gene>
<keyword evidence="2" id="KW-1133">Transmembrane helix</keyword>
<keyword evidence="2" id="KW-0472">Membrane</keyword>
<evidence type="ECO:0000313" key="5">
    <source>
        <dbReference type="Proteomes" id="UP000319700"/>
    </source>
</evidence>
<dbReference type="Proteomes" id="UP000319700">
    <property type="component" value="Unassembled WGS sequence"/>
</dbReference>
<feature type="repeat" description="TPR" evidence="1">
    <location>
        <begin position="72"/>
        <end position="105"/>
    </location>
</feature>
<feature type="transmembrane region" description="Helical" evidence="2">
    <location>
        <begin position="288"/>
        <end position="310"/>
    </location>
</feature>
<dbReference type="InterPro" id="IPR011990">
    <property type="entry name" value="TPR-like_helical_dom_sf"/>
</dbReference>
<reference evidence="4 5" key="1">
    <citation type="journal article" date="2019" name="Environ. Microbiol.">
        <title>Species interactions and distinct microbial communities in high Arctic permafrost affected cryosols are associated with the CH4 and CO2 gas fluxes.</title>
        <authorList>
            <person name="Altshuler I."/>
            <person name="Hamel J."/>
            <person name="Turney S."/>
            <person name="Magnuson E."/>
            <person name="Levesque R."/>
            <person name="Greer C."/>
            <person name="Whyte L.G."/>
        </authorList>
    </citation>
    <scope>NUCLEOTIDE SEQUENCE [LARGE SCALE GENOMIC DNA]</scope>
    <source>
        <strain evidence="4 5">42</strain>
    </source>
</reference>
<name>A0A502E4I7_9FLAO</name>
<dbReference type="PROSITE" id="PS50005">
    <property type="entry name" value="TPR"/>
    <property type="match status" value="2"/>
</dbReference>
<protein>
    <submittedName>
        <fullName evidence="4">Tetratricopeptide repeat protein</fullName>
    </submittedName>
</protein>
<proteinExistence type="predicted"/>
<evidence type="ECO:0000256" key="3">
    <source>
        <dbReference type="SAM" id="SignalP"/>
    </source>
</evidence>
<accession>A0A502E4I7</accession>
<keyword evidence="2" id="KW-0812">Transmembrane</keyword>
<dbReference type="AlphaFoldDB" id="A0A502E4I7"/>
<dbReference type="EMBL" id="RCZH01000024">
    <property type="protein sequence ID" value="TPG32625.1"/>
    <property type="molecule type" value="Genomic_DNA"/>
</dbReference>
<dbReference type="SUPFAM" id="SSF48452">
    <property type="entry name" value="TPR-like"/>
    <property type="match status" value="1"/>
</dbReference>
<comment type="caution">
    <text evidence="4">The sequence shown here is derived from an EMBL/GenBank/DDBJ whole genome shotgun (WGS) entry which is preliminary data.</text>
</comment>
<dbReference type="InterPro" id="IPR019734">
    <property type="entry name" value="TPR_rpt"/>
</dbReference>
<dbReference type="RefSeq" id="WP_140511711.1">
    <property type="nucleotide sequence ID" value="NZ_RCZH01000024.1"/>
</dbReference>
<keyword evidence="1" id="KW-0802">TPR repeat</keyword>
<organism evidence="4 5">
    <name type="scientific">Flavobacterium pectinovorum</name>
    <dbReference type="NCBI Taxonomy" id="29533"/>
    <lineage>
        <taxon>Bacteria</taxon>
        <taxon>Pseudomonadati</taxon>
        <taxon>Bacteroidota</taxon>
        <taxon>Flavobacteriia</taxon>
        <taxon>Flavobacteriales</taxon>
        <taxon>Flavobacteriaceae</taxon>
        <taxon>Flavobacterium</taxon>
    </lineage>
</organism>
<keyword evidence="3" id="KW-0732">Signal</keyword>
<sequence length="322" mass="37455">MNRFKVFFVVVLVLFSFKSFACLNGDTKLLKNGVVLYYDEHKSIPIGHTFNVENFPKLIQDLEYQYKKTNDIDYLSDKGYVLIISGKYQEALKLYLEIEKLKPNRYSTASNLGTLYELMGENQKAYDWIKKSIKLNPESHKGSEWLHLKILEAKIKNLKDVSGAFLINTSFGSETIPKTKLSKKELEELEHALYYQLNERVTFIKPKDQIISVLLFELGNIALLNKDYLSTSDIYQFSKKYGFQNELINNRIVLCYENWLRYYGNENEKLLMEKGGSFRLEGHQIDTVVISLIIVSVLFLGLLIYCIFLFRKLKKIALVSNP</sequence>
<dbReference type="OrthoDB" id="1159555at2"/>
<evidence type="ECO:0000256" key="2">
    <source>
        <dbReference type="SAM" id="Phobius"/>
    </source>
</evidence>
<feature type="repeat" description="TPR" evidence="1">
    <location>
        <begin position="106"/>
        <end position="139"/>
    </location>
</feature>
<dbReference type="Pfam" id="PF13181">
    <property type="entry name" value="TPR_8"/>
    <property type="match status" value="1"/>
</dbReference>
<feature type="chain" id="PRO_5021500635" evidence="3">
    <location>
        <begin position="22"/>
        <end position="322"/>
    </location>
</feature>
<evidence type="ECO:0000256" key="1">
    <source>
        <dbReference type="PROSITE-ProRule" id="PRU00339"/>
    </source>
</evidence>
<keyword evidence="5" id="KW-1185">Reference proteome</keyword>
<evidence type="ECO:0000313" key="4">
    <source>
        <dbReference type="EMBL" id="TPG32625.1"/>
    </source>
</evidence>
<dbReference type="Gene3D" id="1.25.40.10">
    <property type="entry name" value="Tetratricopeptide repeat domain"/>
    <property type="match status" value="1"/>
</dbReference>
<feature type="signal peptide" evidence="3">
    <location>
        <begin position="1"/>
        <end position="21"/>
    </location>
</feature>